<evidence type="ECO:0000313" key="1">
    <source>
        <dbReference type="EMBL" id="KAG0523809.1"/>
    </source>
</evidence>
<dbReference type="EMBL" id="CM027686">
    <property type="protein sequence ID" value="KAG0523809.1"/>
    <property type="molecule type" value="Genomic_DNA"/>
</dbReference>
<evidence type="ECO:0000313" key="2">
    <source>
        <dbReference type="Proteomes" id="UP000807115"/>
    </source>
</evidence>
<gene>
    <name evidence="1" type="ORF">BDA96_07G154600</name>
</gene>
<dbReference type="AlphaFoldDB" id="A0A921U9V0"/>
<comment type="caution">
    <text evidence="1">The sequence shown here is derived from an EMBL/GenBank/DDBJ whole genome shotgun (WGS) entry which is preliminary data.</text>
</comment>
<name>A0A921U9V0_SORBI</name>
<dbReference type="Proteomes" id="UP000807115">
    <property type="component" value="Chromosome 7"/>
</dbReference>
<protein>
    <submittedName>
        <fullName evidence="1">Uncharacterized protein</fullName>
    </submittedName>
</protein>
<accession>A0A921U9V0</accession>
<proteinExistence type="predicted"/>
<organism evidence="1 2">
    <name type="scientific">Sorghum bicolor</name>
    <name type="common">Sorghum</name>
    <name type="synonym">Sorghum vulgare</name>
    <dbReference type="NCBI Taxonomy" id="4558"/>
    <lineage>
        <taxon>Eukaryota</taxon>
        <taxon>Viridiplantae</taxon>
        <taxon>Streptophyta</taxon>
        <taxon>Embryophyta</taxon>
        <taxon>Tracheophyta</taxon>
        <taxon>Spermatophyta</taxon>
        <taxon>Magnoliopsida</taxon>
        <taxon>Liliopsida</taxon>
        <taxon>Poales</taxon>
        <taxon>Poaceae</taxon>
        <taxon>PACMAD clade</taxon>
        <taxon>Panicoideae</taxon>
        <taxon>Andropogonodae</taxon>
        <taxon>Andropogoneae</taxon>
        <taxon>Sorghinae</taxon>
        <taxon>Sorghum</taxon>
    </lineage>
</organism>
<reference evidence="1" key="2">
    <citation type="submission" date="2020-10" db="EMBL/GenBank/DDBJ databases">
        <authorList>
            <person name="Cooper E.A."/>
            <person name="Brenton Z.W."/>
            <person name="Flinn B.S."/>
            <person name="Jenkins J."/>
            <person name="Shu S."/>
            <person name="Flowers D."/>
            <person name="Luo F."/>
            <person name="Wang Y."/>
            <person name="Xia P."/>
            <person name="Barry K."/>
            <person name="Daum C."/>
            <person name="Lipzen A."/>
            <person name="Yoshinaga Y."/>
            <person name="Schmutz J."/>
            <person name="Saski C."/>
            <person name="Vermerris W."/>
            <person name="Kresovich S."/>
        </authorList>
    </citation>
    <scope>NUCLEOTIDE SEQUENCE</scope>
</reference>
<reference evidence="1" key="1">
    <citation type="journal article" date="2019" name="BMC Genomics">
        <title>A new reference genome for Sorghum bicolor reveals high levels of sequence similarity between sweet and grain genotypes: implications for the genetics of sugar metabolism.</title>
        <authorList>
            <person name="Cooper E.A."/>
            <person name="Brenton Z.W."/>
            <person name="Flinn B.S."/>
            <person name="Jenkins J."/>
            <person name="Shu S."/>
            <person name="Flowers D."/>
            <person name="Luo F."/>
            <person name="Wang Y."/>
            <person name="Xia P."/>
            <person name="Barry K."/>
            <person name="Daum C."/>
            <person name="Lipzen A."/>
            <person name="Yoshinaga Y."/>
            <person name="Schmutz J."/>
            <person name="Saski C."/>
            <person name="Vermerris W."/>
            <person name="Kresovich S."/>
        </authorList>
    </citation>
    <scope>NUCLEOTIDE SEQUENCE</scope>
</reference>
<sequence>MCWFMHAPAPSSPIGIPCMHGPGGRHEIGNLCVLPTPMSVHFKFKRVCAVRFRLSAAQDEKARRTNGSLSESSEAKIFFTETVRAQRHGAKKMGGATRIANPSVT</sequence>